<feature type="transmembrane region" description="Helical" evidence="7">
    <location>
        <begin position="114"/>
        <end position="132"/>
    </location>
</feature>
<evidence type="ECO:0000256" key="7">
    <source>
        <dbReference type="SAM" id="Phobius"/>
    </source>
</evidence>
<dbReference type="EMBL" id="AZHW01000350">
    <property type="protein sequence ID" value="ETX00356.1"/>
    <property type="molecule type" value="Genomic_DNA"/>
</dbReference>
<evidence type="ECO:0000256" key="6">
    <source>
        <dbReference type="RuleBase" id="RU003943"/>
    </source>
</evidence>
<comment type="subcellular location">
    <subcellularLocation>
        <location evidence="6">Cell membrane</location>
        <topology evidence="6">Multi-pass membrane protein</topology>
    </subcellularLocation>
    <subcellularLocation>
        <location evidence="1">Membrane</location>
        <topology evidence="1">Multi-pass membrane protein</topology>
    </subcellularLocation>
</comment>
<dbReference type="Gene3D" id="1.10.3470.10">
    <property type="entry name" value="ABC transporter involved in vitamin B12 uptake, BtuC"/>
    <property type="match status" value="1"/>
</dbReference>
<feature type="transmembrane region" description="Helical" evidence="7">
    <location>
        <begin position="265"/>
        <end position="283"/>
    </location>
</feature>
<feature type="transmembrane region" description="Helical" evidence="7">
    <location>
        <begin position="240"/>
        <end position="259"/>
    </location>
</feature>
<dbReference type="InterPro" id="IPR001626">
    <property type="entry name" value="ABC_TroCD"/>
</dbReference>
<feature type="transmembrane region" description="Helical" evidence="7">
    <location>
        <begin position="192"/>
        <end position="209"/>
    </location>
</feature>
<accession>W4LRM0</accession>
<dbReference type="PANTHER" id="PTHR30477">
    <property type="entry name" value="ABC-TRANSPORTER METAL-BINDING PROTEIN"/>
    <property type="match status" value="1"/>
</dbReference>
<sequence length="301" mass="32337">MIASFLDSWELFQFMYLSGWLLAFLLSILGVLVVARDQIFIGVAVSQASTFGIALGLRLIPATGLSQVAGFHPDAFLSCMAVAFAMLAALLTARRQTVGQGNGHGHESHEALTGWVFLCASSVAILLVAHSPHGLEEIQRLLSSSLIGATAFDVWLFGGLCAVALLTVVSLRRQVMLFALDPSMMTAVGMRAVWWTFGVAAWLGLLVGVSMRVSGLLYTFGHLVLPALIAKNLCQEVRMLFCVAPVIAVGTSILGFVMANHLDYPPAQMTVALLSLALVLTWGKGLRQRRAMSPIPQAELR</sequence>
<keyword evidence="6" id="KW-0813">Transport</keyword>
<dbReference type="HOGENOM" id="CLU_965374_0_0_7"/>
<evidence type="ECO:0008006" key="10">
    <source>
        <dbReference type="Google" id="ProtNLM"/>
    </source>
</evidence>
<dbReference type="InterPro" id="IPR037294">
    <property type="entry name" value="ABC_BtuC-like"/>
</dbReference>
<feature type="transmembrane region" description="Helical" evidence="7">
    <location>
        <begin position="14"/>
        <end position="34"/>
    </location>
</feature>
<dbReference type="AlphaFoldDB" id="W4LRM0"/>
<keyword evidence="3 6" id="KW-0812">Transmembrane</keyword>
<feature type="transmembrane region" description="Helical" evidence="7">
    <location>
        <begin position="215"/>
        <end position="233"/>
    </location>
</feature>
<evidence type="ECO:0000256" key="4">
    <source>
        <dbReference type="ARBA" id="ARBA00022989"/>
    </source>
</evidence>
<evidence type="ECO:0000256" key="3">
    <source>
        <dbReference type="ARBA" id="ARBA00022692"/>
    </source>
</evidence>
<comment type="caution">
    <text evidence="8">The sequence shown here is derived from an EMBL/GenBank/DDBJ whole genome shotgun (WGS) entry which is preliminary data.</text>
</comment>
<keyword evidence="9" id="KW-1185">Reference proteome</keyword>
<protein>
    <recommendedName>
        <fullName evidence="10">ABC transporter</fullName>
    </recommendedName>
</protein>
<dbReference type="Proteomes" id="UP000019141">
    <property type="component" value="Unassembled WGS sequence"/>
</dbReference>
<evidence type="ECO:0000313" key="9">
    <source>
        <dbReference type="Proteomes" id="UP000019141"/>
    </source>
</evidence>
<dbReference type="GO" id="GO:0055085">
    <property type="term" value="P:transmembrane transport"/>
    <property type="evidence" value="ECO:0007669"/>
    <property type="project" value="InterPro"/>
</dbReference>
<organism evidence="8 9">
    <name type="scientific">Entotheonella factor</name>
    <dbReference type="NCBI Taxonomy" id="1429438"/>
    <lineage>
        <taxon>Bacteria</taxon>
        <taxon>Pseudomonadati</taxon>
        <taxon>Nitrospinota/Tectimicrobiota group</taxon>
        <taxon>Candidatus Tectimicrobiota</taxon>
        <taxon>Candidatus Entotheonellia</taxon>
        <taxon>Candidatus Entotheonellales</taxon>
        <taxon>Candidatus Entotheonellaceae</taxon>
        <taxon>Candidatus Entotheonella</taxon>
    </lineage>
</organism>
<dbReference type="GO" id="GO:0043190">
    <property type="term" value="C:ATP-binding cassette (ABC) transporter complex"/>
    <property type="evidence" value="ECO:0007669"/>
    <property type="project" value="InterPro"/>
</dbReference>
<comment type="similarity">
    <text evidence="2 6">Belongs to the ABC-3 integral membrane protein family.</text>
</comment>
<evidence type="ECO:0000256" key="1">
    <source>
        <dbReference type="ARBA" id="ARBA00004141"/>
    </source>
</evidence>
<dbReference type="Pfam" id="PF00950">
    <property type="entry name" value="ABC-3"/>
    <property type="match status" value="1"/>
</dbReference>
<keyword evidence="4 7" id="KW-1133">Transmembrane helix</keyword>
<feature type="transmembrane region" description="Helical" evidence="7">
    <location>
        <begin position="39"/>
        <end position="60"/>
    </location>
</feature>
<evidence type="ECO:0000256" key="2">
    <source>
        <dbReference type="ARBA" id="ARBA00008034"/>
    </source>
</evidence>
<feature type="transmembrane region" description="Helical" evidence="7">
    <location>
        <begin position="152"/>
        <end position="171"/>
    </location>
</feature>
<evidence type="ECO:0000313" key="8">
    <source>
        <dbReference type="EMBL" id="ETX00356.1"/>
    </source>
</evidence>
<dbReference type="PANTHER" id="PTHR30477:SF19">
    <property type="entry name" value="METAL ABC TRANSPORTER PERMEASE"/>
    <property type="match status" value="1"/>
</dbReference>
<name>W4LRM0_ENTF1</name>
<gene>
    <name evidence="8" type="ORF">ETSY1_11545</name>
</gene>
<keyword evidence="5 7" id="KW-0472">Membrane</keyword>
<dbReference type="GO" id="GO:0010043">
    <property type="term" value="P:response to zinc ion"/>
    <property type="evidence" value="ECO:0007669"/>
    <property type="project" value="TreeGrafter"/>
</dbReference>
<reference evidence="8 9" key="1">
    <citation type="journal article" date="2014" name="Nature">
        <title>An environmental bacterial taxon with a large and distinct metabolic repertoire.</title>
        <authorList>
            <person name="Wilson M.C."/>
            <person name="Mori T."/>
            <person name="Ruckert C."/>
            <person name="Uria A.R."/>
            <person name="Helf M.J."/>
            <person name="Takada K."/>
            <person name="Gernert C."/>
            <person name="Steffens U.A."/>
            <person name="Heycke N."/>
            <person name="Schmitt S."/>
            <person name="Rinke C."/>
            <person name="Helfrich E.J."/>
            <person name="Brachmann A.O."/>
            <person name="Gurgui C."/>
            <person name="Wakimoto T."/>
            <person name="Kracht M."/>
            <person name="Crusemann M."/>
            <person name="Hentschel U."/>
            <person name="Abe I."/>
            <person name="Matsunaga S."/>
            <person name="Kalinowski J."/>
            <person name="Takeyama H."/>
            <person name="Piel J."/>
        </authorList>
    </citation>
    <scope>NUCLEOTIDE SEQUENCE [LARGE SCALE GENOMIC DNA]</scope>
    <source>
        <strain evidence="9">TSY1</strain>
    </source>
</reference>
<proteinExistence type="inferred from homology"/>
<evidence type="ECO:0000256" key="5">
    <source>
        <dbReference type="ARBA" id="ARBA00023136"/>
    </source>
</evidence>
<dbReference type="SUPFAM" id="SSF81345">
    <property type="entry name" value="ABC transporter involved in vitamin B12 uptake, BtuC"/>
    <property type="match status" value="1"/>
</dbReference>
<feature type="transmembrane region" description="Helical" evidence="7">
    <location>
        <begin position="75"/>
        <end position="93"/>
    </location>
</feature>